<accession>I4M4R1</accession>
<dbReference type="RefSeq" id="WP_004126628.1">
    <property type="nucleotide sequence ID" value="NZ_ADES01000001.1"/>
</dbReference>
<evidence type="ECO:0000313" key="2">
    <source>
        <dbReference type="Proteomes" id="UP000032875"/>
    </source>
</evidence>
<dbReference type="AlphaFoldDB" id="I4M4R1"/>
<organism evidence="1 2">
    <name type="scientific">Gardnerella vaginalis 1500E</name>
    <dbReference type="NCBI Taxonomy" id="698957"/>
    <lineage>
        <taxon>Bacteria</taxon>
        <taxon>Bacillati</taxon>
        <taxon>Actinomycetota</taxon>
        <taxon>Actinomycetes</taxon>
        <taxon>Bifidobacteriales</taxon>
        <taxon>Bifidobacteriaceae</taxon>
        <taxon>Gardnerella</taxon>
    </lineage>
</organism>
<sequence>MSQLSQLKQQIEAIGNAAQKAGSGLESFSSNFRSQIQSVQSTMGGSAQGKDQKIISDLQSASSAVTRAAQALQTAARTAKSYGSSL</sequence>
<comment type="caution">
    <text evidence="1">The sequence shown here is derived from an EMBL/GenBank/DDBJ whole genome shotgun (WGS) entry which is preliminary data.</text>
</comment>
<dbReference type="PATRIC" id="fig|698957.3.peg.132"/>
<dbReference type="Proteomes" id="UP000032875">
    <property type="component" value="Unassembled WGS sequence"/>
</dbReference>
<reference evidence="1 2" key="1">
    <citation type="journal article" date="2012" name="J. Bacteriol.">
        <title>Comparative Genomic Analyses of 17 Clinical Isolates of Gardnerella vaginalis Provide Evidence of Multiple Genetically Isolated Clades Consistent with Subspeciation into Genovars.</title>
        <authorList>
            <person name="Ahmed A."/>
            <person name="Earl J."/>
            <person name="Retchless A."/>
            <person name="Hillier S."/>
            <person name="Rabe L."/>
            <person name="Cherpes T."/>
            <person name="Powell E."/>
            <person name="Janto B."/>
            <person name="Eutsey R."/>
            <person name="Hiller N.L."/>
            <person name="Boissy R."/>
            <person name="Dahlgreen M."/>
            <person name="Hall B."/>
            <person name="Costerton J."/>
            <person name="Post J.C."/>
            <person name="Hu F."/>
            <person name="Ehrlich G."/>
        </authorList>
    </citation>
    <scope>NUCLEOTIDE SEQUENCE [LARGE SCALE GENOMIC DNA]</scope>
    <source>
        <strain evidence="1 2">1500E</strain>
    </source>
</reference>
<proteinExistence type="predicted"/>
<name>I4M4R1_GARVA</name>
<protein>
    <submittedName>
        <fullName evidence="1">Uncharacterized protein</fullName>
    </submittedName>
</protein>
<evidence type="ECO:0000313" key="1">
    <source>
        <dbReference type="EMBL" id="EIK84201.1"/>
    </source>
</evidence>
<gene>
    <name evidence="1" type="ORF">CGSMWGv1500E_00670</name>
</gene>
<dbReference type="EMBL" id="ADES01000001">
    <property type="protein sequence ID" value="EIK84201.1"/>
    <property type="molecule type" value="Genomic_DNA"/>
</dbReference>